<dbReference type="Proteomes" id="UP000646827">
    <property type="component" value="Unassembled WGS sequence"/>
</dbReference>
<evidence type="ECO:0000313" key="2">
    <source>
        <dbReference type="Proteomes" id="UP000646827"/>
    </source>
</evidence>
<sequence length="231" mass="26853">MHSERQHLISPPSSYEDFTNVVDEKHSMHYQQIDTSITSCNKEMSFDPFKHAGTMMHQQVNFKWNIFDNSLVRTLCNMTSVITSNLPQDPRAKKSSVITFNTSTNTKTTTATLKPFISISSNNNNNKRAMVPLQQRLRHECWQPITNETPSEQQHNKKNYTSLPAWMFTHKHVRDVRSNSNGLRKLAVKVEMVRHKKITLGQVKKEQKRYLSSRTDDFIPCKKSSLSYQCF</sequence>
<gene>
    <name evidence="1" type="ORF">INT45_013684</name>
</gene>
<comment type="caution">
    <text evidence="1">The sequence shown here is derived from an EMBL/GenBank/DDBJ whole genome shotgun (WGS) entry which is preliminary data.</text>
</comment>
<name>A0A8H7SBP5_9FUNG</name>
<protein>
    <submittedName>
        <fullName evidence="1">Uncharacterized protein</fullName>
    </submittedName>
</protein>
<proteinExistence type="predicted"/>
<dbReference type="EMBL" id="JAEPRB010000026">
    <property type="protein sequence ID" value="KAG2225573.1"/>
    <property type="molecule type" value="Genomic_DNA"/>
</dbReference>
<evidence type="ECO:0000313" key="1">
    <source>
        <dbReference type="EMBL" id="KAG2225573.1"/>
    </source>
</evidence>
<keyword evidence="2" id="KW-1185">Reference proteome</keyword>
<organism evidence="1 2">
    <name type="scientific">Circinella minor</name>
    <dbReference type="NCBI Taxonomy" id="1195481"/>
    <lineage>
        <taxon>Eukaryota</taxon>
        <taxon>Fungi</taxon>
        <taxon>Fungi incertae sedis</taxon>
        <taxon>Mucoromycota</taxon>
        <taxon>Mucoromycotina</taxon>
        <taxon>Mucoromycetes</taxon>
        <taxon>Mucorales</taxon>
        <taxon>Lichtheimiaceae</taxon>
        <taxon>Circinella</taxon>
    </lineage>
</organism>
<reference evidence="1 2" key="1">
    <citation type="submission" date="2020-12" db="EMBL/GenBank/DDBJ databases">
        <title>Metabolic potential, ecology and presence of endohyphal bacteria is reflected in genomic diversity of Mucoromycotina.</title>
        <authorList>
            <person name="Muszewska A."/>
            <person name="Okrasinska A."/>
            <person name="Steczkiewicz K."/>
            <person name="Drgas O."/>
            <person name="Orlowska M."/>
            <person name="Perlinska-Lenart U."/>
            <person name="Aleksandrzak-Piekarczyk T."/>
            <person name="Szatraj K."/>
            <person name="Zielenkiewicz U."/>
            <person name="Pilsyk S."/>
            <person name="Malc E."/>
            <person name="Mieczkowski P."/>
            <person name="Kruszewska J.S."/>
            <person name="Biernat P."/>
            <person name="Pawlowska J."/>
        </authorList>
    </citation>
    <scope>NUCLEOTIDE SEQUENCE [LARGE SCALE GENOMIC DNA]</scope>
    <source>
        <strain evidence="1 2">CBS 142.35</strain>
    </source>
</reference>
<accession>A0A8H7SBP5</accession>
<dbReference type="AlphaFoldDB" id="A0A8H7SBP5"/>
<dbReference type="OrthoDB" id="2263665at2759"/>